<dbReference type="Proteomes" id="UP001579974">
    <property type="component" value="Unassembled WGS sequence"/>
</dbReference>
<evidence type="ECO:0000256" key="3">
    <source>
        <dbReference type="ARBA" id="ARBA00011255"/>
    </source>
</evidence>
<keyword evidence="4 8" id="KW-0175">Coiled coil</keyword>
<evidence type="ECO:0000313" key="13">
    <source>
        <dbReference type="Proteomes" id="UP001579974"/>
    </source>
</evidence>
<keyword evidence="12" id="KW-0966">Cell projection</keyword>
<dbReference type="PANTHER" id="PTHR30288:SF0">
    <property type="entry name" value="FLAGELLAR HOOK-ASSOCIATED PROTEIN 2"/>
    <property type="match status" value="1"/>
</dbReference>
<proteinExistence type="inferred from homology"/>
<dbReference type="InterPro" id="IPR010809">
    <property type="entry name" value="FliD_C"/>
</dbReference>
<comment type="caution">
    <text evidence="12">The sequence shown here is derived from an EMBL/GenBank/DDBJ whole genome shotgun (WGS) entry which is preliminary data.</text>
</comment>
<reference evidence="12 13" key="1">
    <citation type="journal article" date="2024" name="Int. J. Mol. Sci.">
        <title>Exploration of Alicyclobacillus spp. Genome in Search of Antibiotic Resistance.</title>
        <authorList>
            <person name="Bucka-Kolendo J."/>
            <person name="Kiousi D.E."/>
            <person name="Dekowska A."/>
            <person name="Mikolajczuk-Szczyrba A."/>
            <person name="Karadedos D.M."/>
            <person name="Michael P."/>
            <person name="Galanis A."/>
            <person name="Sokolowska B."/>
        </authorList>
    </citation>
    <scope>NUCLEOTIDE SEQUENCE [LARGE SCALE GENOMIC DNA]</scope>
    <source>
        <strain evidence="12 13">KKP 3000</strain>
    </source>
</reference>
<keyword evidence="12" id="KW-0282">Flagellum</keyword>
<gene>
    <name evidence="12" type="primary">fliD</name>
    <name evidence="12" type="ORF">KKP3000_002469</name>
</gene>
<dbReference type="Pfam" id="PF02465">
    <property type="entry name" value="FliD_N"/>
    <property type="match status" value="1"/>
</dbReference>
<protein>
    <recommendedName>
        <fullName evidence="7">Filament cap protein</fullName>
    </recommendedName>
    <alternativeName>
        <fullName evidence="6">Flagellar cap protein</fullName>
    </alternativeName>
</protein>
<keyword evidence="12" id="KW-0969">Cilium</keyword>
<evidence type="ECO:0000256" key="4">
    <source>
        <dbReference type="ARBA" id="ARBA00023054"/>
    </source>
</evidence>
<keyword evidence="13" id="KW-1185">Reference proteome</keyword>
<dbReference type="RefSeq" id="WP_275475170.1">
    <property type="nucleotide sequence ID" value="NZ_CP162940.1"/>
</dbReference>
<evidence type="ECO:0000256" key="5">
    <source>
        <dbReference type="ARBA" id="ARBA00023143"/>
    </source>
</evidence>
<evidence type="ECO:0000259" key="11">
    <source>
        <dbReference type="Pfam" id="PF07195"/>
    </source>
</evidence>
<dbReference type="EMBL" id="JBDXSU010000030">
    <property type="protein sequence ID" value="MFB5192879.1"/>
    <property type="molecule type" value="Genomic_DNA"/>
</dbReference>
<evidence type="ECO:0000256" key="7">
    <source>
        <dbReference type="ARBA" id="ARBA00033192"/>
    </source>
</evidence>
<evidence type="ECO:0000256" key="2">
    <source>
        <dbReference type="ARBA" id="ARBA00009764"/>
    </source>
</evidence>
<sequence>MTYIGSLSGGTSSSSSSSSSSSMFDPTGGISGLASGIDTDSIVQGLMQAADEPLIQLLQQRQITQWKQESYQRVDNTLADLQSNLSSLQLQSTFLQTTTSSSNSSMVSATSNTLSPSGSYTVNTYQLASGATVSSTSTLSTNSNYANETLAQIDTNFGSSTSASFTLNGQTFTVNPQTDTINSVLQQINSNPAAGVSGFYDANGGKVVLQTTSTGTGATIQVSNDTSGIFSNVFGLAQTNPQATQSQSAQPLTIAANYTSSANGDMLAEAGTVDINGAKFSFNTSESFTQIASLITAQSAQTGVSATYDSTNHQLNLIGATTASQTLNFSSMPTAGDVLNIDGTNFTFYDSSQGGQPASTGYSIDISSQGSDSTTSAIAATVASDINNDATLSANLSATVTSGNQLVLNATSTGSTGNFTTNYTPSNATVTIGSQTLGTAGSSGTPTTQTVTFSSVPTAGDEMTVAGQTIEFYNSSTGTAPTGNGITAIDVNNQTTSGIATAVANALSGGATGSANSNVLTITATSNGPQSLDTTYSFANAPVTGTGATDVQNTELFSGISVTDPGANLSASTSAQYSTQLGTITSTALPASVQLSKDAYYSINGYSTSSQSNQAQYNNITFNLLGVTGSSSSATVSVSTNTNAIVTAITNFVQQYNETLQYMQGQYNTQRNYDYAPLTQAQASQMTDTQVTQWNQQAQAGMLQNDQLVGSVMSNLKNVISSIVPGQPTVTVNGQQTTLDSLSSIGISPIDVMNGVSSGATAPGVTTSGYNTYGLLQINTAQLQAAVAADPSAVMNLFTNTGTGIAKQLYSTTSSSITQIQQQAGTGDTYDPTSAAALASSTTGSSGTSSTSSLLNYTLIDPTANLTTLFSLDSMNTSSLGTQISTMDSQATALNTQLQALQQRYQTEYANMETAIENVNSQSSYIVSMMGGSSSS</sequence>
<dbReference type="InterPro" id="IPR040026">
    <property type="entry name" value="FliD"/>
</dbReference>
<evidence type="ECO:0000259" key="10">
    <source>
        <dbReference type="Pfam" id="PF02465"/>
    </source>
</evidence>
<feature type="domain" description="Flagellar hook-associated protein 2 C-terminal" evidence="11">
    <location>
        <begin position="597"/>
        <end position="920"/>
    </location>
</feature>
<evidence type="ECO:0000256" key="8">
    <source>
        <dbReference type="SAM" id="Coils"/>
    </source>
</evidence>
<comment type="subcellular location">
    <subcellularLocation>
        <location evidence="1">Bacterial flagellum</location>
    </subcellularLocation>
</comment>
<name>A0ABV5AKR7_9BACL</name>
<feature type="coiled-coil region" evidence="8">
    <location>
        <begin position="884"/>
        <end position="922"/>
    </location>
</feature>
<feature type="region of interest" description="Disordered" evidence="9">
    <location>
        <begin position="1"/>
        <end position="25"/>
    </location>
</feature>
<organism evidence="12 13">
    <name type="scientific">Alicyclobacillus fastidiosus</name>
    <dbReference type="NCBI Taxonomy" id="392011"/>
    <lineage>
        <taxon>Bacteria</taxon>
        <taxon>Bacillati</taxon>
        <taxon>Bacillota</taxon>
        <taxon>Bacilli</taxon>
        <taxon>Bacillales</taxon>
        <taxon>Alicyclobacillaceae</taxon>
        <taxon>Alicyclobacillus</taxon>
    </lineage>
</organism>
<evidence type="ECO:0000256" key="6">
    <source>
        <dbReference type="ARBA" id="ARBA00033074"/>
    </source>
</evidence>
<comment type="subunit">
    <text evidence="3">Homopentamer.</text>
</comment>
<accession>A0ABV5AKR7</accession>
<evidence type="ECO:0000313" key="12">
    <source>
        <dbReference type="EMBL" id="MFB5192879.1"/>
    </source>
</evidence>
<feature type="domain" description="Flagellar hook-associated protein 2 N-terminal" evidence="10">
    <location>
        <begin position="35"/>
        <end position="130"/>
    </location>
</feature>
<evidence type="ECO:0000256" key="1">
    <source>
        <dbReference type="ARBA" id="ARBA00004365"/>
    </source>
</evidence>
<keyword evidence="5" id="KW-0975">Bacterial flagellum</keyword>
<dbReference type="InterPro" id="IPR003481">
    <property type="entry name" value="FliD_N"/>
</dbReference>
<evidence type="ECO:0000256" key="9">
    <source>
        <dbReference type="SAM" id="MobiDB-lite"/>
    </source>
</evidence>
<comment type="similarity">
    <text evidence="2">Belongs to the FliD family.</text>
</comment>
<dbReference type="Pfam" id="PF07195">
    <property type="entry name" value="FliD_C"/>
    <property type="match status" value="1"/>
</dbReference>
<feature type="compositionally biased region" description="Low complexity" evidence="9">
    <location>
        <begin position="1"/>
        <end position="22"/>
    </location>
</feature>
<dbReference type="PANTHER" id="PTHR30288">
    <property type="entry name" value="FLAGELLAR CAP/ASSEMBLY PROTEIN FLID"/>
    <property type="match status" value="1"/>
</dbReference>